<dbReference type="PANTHER" id="PTHR34132:SF4">
    <property type="entry name" value="EXPRESSED PROTEIN"/>
    <property type="match status" value="1"/>
</dbReference>
<keyword evidence="2" id="KW-0472">Membrane</keyword>
<dbReference type="AlphaFoldDB" id="A0AAE0KPP9"/>
<dbReference type="Proteomes" id="UP001190700">
    <property type="component" value="Unassembled WGS sequence"/>
</dbReference>
<protein>
    <submittedName>
        <fullName evidence="4">Uncharacterized protein</fullName>
    </submittedName>
</protein>
<organism evidence="4 5">
    <name type="scientific">Cymbomonas tetramitiformis</name>
    <dbReference type="NCBI Taxonomy" id="36881"/>
    <lineage>
        <taxon>Eukaryota</taxon>
        <taxon>Viridiplantae</taxon>
        <taxon>Chlorophyta</taxon>
        <taxon>Pyramimonadophyceae</taxon>
        <taxon>Pyramimonadales</taxon>
        <taxon>Pyramimonadaceae</taxon>
        <taxon>Cymbomonas</taxon>
    </lineage>
</organism>
<accession>A0AAE0KPP9</accession>
<name>A0AAE0KPP9_9CHLO</name>
<dbReference type="PANTHER" id="PTHR34132">
    <property type="entry name" value="EMB|CAB87627.1-RELATED"/>
    <property type="match status" value="1"/>
</dbReference>
<sequence length="85" mass="9348">MVCPLRFVMIFISATLAAIVAYTTFRENSKGLGSLNGDGDSTEKTIASTKSSSKEGSRKGFFSTLINMSTGRYVWEYYQSVKKVS</sequence>
<feature type="region of interest" description="Disordered" evidence="1">
    <location>
        <begin position="29"/>
        <end position="57"/>
    </location>
</feature>
<keyword evidence="2" id="KW-0812">Transmembrane</keyword>
<proteinExistence type="predicted"/>
<evidence type="ECO:0000256" key="3">
    <source>
        <dbReference type="SAM" id="SignalP"/>
    </source>
</evidence>
<keyword evidence="2" id="KW-1133">Transmembrane helix</keyword>
<comment type="caution">
    <text evidence="4">The sequence shown here is derived from an EMBL/GenBank/DDBJ whole genome shotgun (WGS) entry which is preliminary data.</text>
</comment>
<feature type="chain" id="PRO_5042167967" evidence="3">
    <location>
        <begin position="18"/>
        <end position="85"/>
    </location>
</feature>
<keyword evidence="3" id="KW-0732">Signal</keyword>
<dbReference type="EMBL" id="LGRX02021926">
    <property type="protein sequence ID" value="KAK3256157.1"/>
    <property type="molecule type" value="Genomic_DNA"/>
</dbReference>
<evidence type="ECO:0000256" key="1">
    <source>
        <dbReference type="SAM" id="MobiDB-lite"/>
    </source>
</evidence>
<feature type="transmembrane region" description="Helical" evidence="2">
    <location>
        <begin position="6"/>
        <end position="25"/>
    </location>
</feature>
<feature type="signal peptide" evidence="3">
    <location>
        <begin position="1"/>
        <end position="17"/>
    </location>
</feature>
<evidence type="ECO:0000313" key="4">
    <source>
        <dbReference type="EMBL" id="KAK3256157.1"/>
    </source>
</evidence>
<evidence type="ECO:0000313" key="5">
    <source>
        <dbReference type="Proteomes" id="UP001190700"/>
    </source>
</evidence>
<evidence type="ECO:0000256" key="2">
    <source>
        <dbReference type="SAM" id="Phobius"/>
    </source>
</evidence>
<keyword evidence="5" id="KW-1185">Reference proteome</keyword>
<reference evidence="4 5" key="1">
    <citation type="journal article" date="2015" name="Genome Biol. Evol.">
        <title>Comparative Genomics of a Bacterivorous Green Alga Reveals Evolutionary Causalities and Consequences of Phago-Mixotrophic Mode of Nutrition.</title>
        <authorList>
            <person name="Burns J.A."/>
            <person name="Paasch A."/>
            <person name="Narechania A."/>
            <person name="Kim E."/>
        </authorList>
    </citation>
    <scope>NUCLEOTIDE SEQUENCE [LARGE SCALE GENOMIC DNA]</scope>
    <source>
        <strain evidence="4 5">PLY_AMNH</strain>
    </source>
</reference>
<gene>
    <name evidence="4" type="ORF">CYMTET_34694</name>
</gene>